<accession>A0A2T5MJW0</accession>
<comment type="caution">
    <text evidence="6">The sequence shown here is derived from an EMBL/GenBank/DDBJ whole genome shotgun (WGS) entry which is preliminary data.</text>
</comment>
<dbReference type="GO" id="GO:0003677">
    <property type="term" value="F:DNA binding"/>
    <property type="evidence" value="ECO:0007669"/>
    <property type="project" value="UniProtKB-KW"/>
</dbReference>
<evidence type="ECO:0000256" key="2">
    <source>
        <dbReference type="ARBA" id="ARBA00023125"/>
    </source>
</evidence>
<dbReference type="InterPro" id="IPR058245">
    <property type="entry name" value="NreC/VraR/RcsB-like_REC"/>
</dbReference>
<feature type="domain" description="HTH luxR-type" evidence="4">
    <location>
        <begin position="151"/>
        <end position="216"/>
    </location>
</feature>
<reference evidence="6 7" key="1">
    <citation type="submission" date="2018-04" db="EMBL/GenBank/DDBJ databases">
        <title>Novel species isolated from glacier.</title>
        <authorList>
            <person name="Liu Q."/>
            <person name="Xin Y.-H."/>
        </authorList>
    </citation>
    <scope>NUCLEOTIDE SEQUENCE [LARGE SCALE GENOMIC DNA]</scope>
    <source>
        <strain evidence="6 7">GT1R17</strain>
    </source>
</reference>
<keyword evidence="1 3" id="KW-0597">Phosphoprotein</keyword>
<dbReference type="SMART" id="SM00448">
    <property type="entry name" value="REC"/>
    <property type="match status" value="1"/>
</dbReference>
<dbReference type="EMBL" id="QANS01000001">
    <property type="protein sequence ID" value="PTU32855.1"/>
    <property type="molecule type" value="Genomic_DNA"/>
</dbReference>
<evidence type="ECO:0000259" key="4">
    <source>
        <dbReference type="PROSITE" id="PS50043"/>
    </source>
</evidence>
<dbReference type="SUPFAM" id="SSF52172">
    <property type="entry name" value="CheY-like"/>
    <property type="match status" value="1"/>
</dbReference>
<dbReference type="InterPro" id="IPR000792">
    <property type="entry name" value="Tscrpt_reg_LuxR_C"/>
</dbReference>
<feature type="modified residue" description="4-aspartylphosphate" evidence="3">
    <location>
        <position position="60"/>
    </location>
</feature>
<dbReference type="Gene3D" id="3.40.50.2300">
    <property type="match status" value="1"/>
</dbReference>
<dbReference type="InterPro" id="IPR051015">
    <property type="entry name" value="EvgA-like"/>
</dbReference>
<sequence length="219" mass="23506">MCNGASFVNVLLVDDHELFRSGLKFLLADLVENISFFEAPSCAVAIELAAKSKFDIVLLDLHLPGVSGLDALALLRERIEEAIIVVVSAEEDRGVIHQIIEAGAAGYIPKASSHAIMMAALRLVLAGGVYLPAHTIAAKLPSQESSTENSHQTAIKNLTERQIATLRIAMQGKANKVIARELNISEATVKAHLSSVFRVLGVRNRTEAVFAAAKIGLYL</sequence>
<dbReference type="Pfam" id="PF00196">
    <property type="entry name" value="GerE"/>
    <property type="match status" value="1"/>
</dbReference>
<evidence type="ECO:0000259" key="5">
    <source>
        <dbReference type="PROSITE" id="PS50110"/>
    </source>
</evidence>
<dbReference type="PROSITE" id="PS50110">
    <property type="entry name" value="RESPONSE_REGULATORY"/>
    <property type="match status" value="1"/>
</dbReference>
<dbReference type="GO" id="GO:0006355">
    <property type="term" value="P:regulation of DNA-templated transcription"/>
    <property type="evidence" value="ECO:0007669"/>
    <property type="project" value="InterPro"/>
</dbReference>
<organism evidence="6 7">
    <name type="scientific">Stenotrophobium rhamnosiphilum</name>
    <dbReference type="NCBI Taxonomy" id="2029166"/>
    <lineage>
        <taxon>Bacteria</taxon>
        <taxon>Pseudomonadati</taxon>
        <taxon>Pseudomonadota</taxon>
        <taxon>Gammaproteobacteria</taxon>
        <taxon>Nevskiales</taxon>
        <taxon>Nevskiaceae</taxon>
        <taxon>Stenotrophobium</taxon>
    </lineage>
</organism>
<dbReference type="PANTHER" id="PTHR45566">
    <property type="entry name" value="HTH-TYPE TRANSCRIPTIONAL REGULATOR YHJB-RELATED"/>
    <property type="match status" value="1"/>
</dbReference>
<dbReference type="SUPFAM" id="SSF46894">
    <property type="entry name" value="C-terminal effector domain of the bipartite response regulators"/>
    <property type="match status" value="1"/>
</dbReference>
<dbReference type="CDD" id="cd06170">
    <property type="entry name" value="LuxR_C_like"/>
    <property type="match status" value="1"/>
</dbReference>
<dbReference type="PANTHER" id="PTHR45566:SF1">
    <property type="entry name" value="HTH-TYPE TRANSCRIPTIONAL REGULATOR YHJB-RELATED"/>
    <property type="match status" value="1"/>
</dbReference>
<protein>
    <submittedName>
        <fullName evidence="6">DNA-binding response regulator</fullName>
    </submittedName>
</protein>
<evidence type="ECO:0000313" key="7">
    <source>
        <dbReference type="Proteomes" id="UP000244248"/>
    </source>
</evidence>
<dbReference type="PRINTS" id="PR00038">
    <property type="entry name" value="HTHLUXR"/>
</dbReference>
<gene>
    <name evidence="6" type="ORF">CJD38_01715</name>
</gene>
<keyword evidence="2 6" id="KW-0238">DNA-binding</keyword>
<dbReference type="Proteomes" id="UP000244248">
    <property type="component" value="Unassembled WGS sequence"/>
</dbReference>
<dbReference type="InterPro" id="IPR011006">
    <property type="entry name" value="CheY-like_superfamily"/>
</dbReference>
<dbReference type="InterPro" id="IPR001789">
    <property type="entry name" value="Sig_transdc_resp-reg_receiver"/>
</dbReference>
<dbReference type="PROSITE" id="PS50043">
    <property type="entry name" value="HTH_LUXR_2"/>
    <property type="match status" value="1"/>
</dbReference>
<evidence type="ECO:0000256" key="1">
    <source>
        <dbReference type="ARBA" id="ARBA00022553"/>
    </source>
</evidence>
<dbReference type="Pfam" id="PF00072">
    <property type="entry name" value="Response_reg"/>
    <property type="match status" value="1"/>
</dbReference>
<dbReference type="AlphaFoldDB" id="A0A2T5MJW0"/>
<dbReference type="InterPro" id="IPR016032">
    <property type="entry name" value="Sig_transdc_resp-reg_C-effctor"/>
</dbReference>
<proteinExistence type="predicted"/>
<dbReference type="SMART" id="SM00421">
    <property type="entry name" value="HTH_LUXR"/>
    <property type="match status" value="1"/>
</dbReference>
<evidence type="ECO:0000313" key="6">
    <source>
        <dbReference type="EMBL" id="PTU32855.1"/>
    </source>
</evidence>
<evidence type="ECO:0000256" key="3">
    <source>
        <dbReference type="PROSITE-ProRule" id="PRU00169"/>
    </source>
</evidence>
<dbReference type="GO" id="GO:0000160">
    <property type="term" value="P:phosphorelay signal transduction system"/>
    <property type="evidence" value="ECO:0007669"/>
    <property type="project" value="InterPro"/>
</dbReference>
<feature type="domain" description="Response regulatory" evidence="5">
    <location>
        <begin position="9"/>
        <end position="125"/>
    </location>
</feature>
<dbReference type="CDD" id="cd17535">
    <property type="entry name" value="REC_NarL-like"/>
    <property type="match status" value="1"/>
</dbReference>
<name>A0A2T5MJW0_9GAMM</name>
<keyword evidence="7" id="KW-1185">Reference proteome</keyword>